<comment type="caution">
    <text evidence="3">The sequence shown here is derived from an EMBL/GenBank/DDBJ whole genome shotgun (WGS) entry which is preliminary data.</text>
</comment>
<feature type="transmembrane region" description="Helical" evidence="2">
    <location>
        <begin position="65"/>
        <end position="88"/>
    </location>
</feature>
<dbReference type="AlphaFoldDB" id="L9YC64"/>
<feature type="compositionally biased region" description="Basic and acidic residues" evidence="1">
    <location>
        <begin position="16"/>
        <end position="44"/>
    </location>
</feature>
<keyword evidence="2" id="KW-0812">Transmembrane</keyword>
<keyword evidence="2" id="KW-1133">Transmembrane helix</keyword>
<organism evidence="3 5">
    <name type="scientific">Natronobacterium gregoryi (strain ATCC 43098 / DSM 3393 / CCM 3738 / CIP 104747 / IAM 13177 / JCM 8860 / NBRC 102187 / NCIMB 2189 / SP2)</name>
    <dbReference type="NCBI Taxonomy" id="797304"/>
    <lineage>
        <taxon>Archaea</taxon>
        <taxon>Methanobacteriati</taxon>
        <taxon>Methanobacteriota</taxon>
        <taxon>Stenosarchaea group</taxon>
        <taxon>Halobacteria</taxon>
        <taxon>Halobacteriales</taxon>
        <taxon>Natrialbaceae</taxon>
        <taxon>Natronobacterium</taxon>
    </lineage>
</organism>
<dbReference type="Proteomes" id="UP000234484">
    <property type="component" value="Unassembled WGS sequence"/>
</dbReference>
<reference evidence="3 5" key="1">
    <citation type="journal article" date="2014" name="PLoS Genet.">
        <title>Phylogenetically driven sequencing of extremely halophilic archaea reveals strategies for static and dynamic osmo-response.</title>
        <authorList>
            <person name="Becker E.A."/>
            <person name="Seitzer P.M."/>
            <person name="Tritt A."/>
            <person name="Larsen D."/>
            <person name="Krusor M."/>
            <person name="Yao A.I."/>
            <person name="Wu D."/>
            <person name="Madern D."/>
            <person name="Eisen J.A."/>
            <person name="Darling A.E."/>
            <person name="Facciotti M.T."/>
        </authorList>
    </citation>
    <scope>NUCLEOTIDE SEQUENCE [LARGE SCALE GENOMIC DNA]</scope>
    <source>
        <strain evidence="3 5">SP2</strain>
    </source>
</reference>
<evidence type="ECO:0000313" key="5">
    <source>
        <dbReference type="Proteomes" id="UP000011613"/>
    </source>
</evidence>
<evidence type="ECO:0000313" key="4">
    <source>
        <dbReference type="EMBL" id="PLK21638.1"/>
    </source>
</evidence>
<keyword evidence="2" id="KW-0472">Membrane</keyword>
<evidence type="ECO:0000256" key="2">
    <source>
        <dbReference type="SAM" id="Phobius"/>
    </source>
</evidence>
<evidence type="ECO:0000313" key="3">
    <source>
        <dbReference type="EMBL" id="ELY71312.1"/>
    </source>
</evidence>
<dbReference type="EMBL" id="AOIC01000044">
    <property type="protein sequence ID" value="ELY71312.1"/>
    <property type="molecule type" value="Genomic_DNA"/>
</dbReference>
<dbReference type="Proteomes" id="UP000011613">
    <property type="component" value="Unassembled WGS sequence"/>
</dbReference>
<accession>L9YC64</accession>
<protein>
    <submittedName>
        <fullName evidence="3">Uncharacterized protein</fullName>
    </submittedName>
</protein>
<gene>
    <name evidence="3" type="ORF">C490_05257</name>
    <name evidence="4" type="ORF">CYV19_03510</name>
</gene>
<evidence type="ECO:0000313" key="6">
    <source>
        <dbReference type="Proteomes" id="UP000234484"/>
    </source>
</evidence>
<name>L9YC64_NATGS</name>
<sequence>MYSTRRVVVPATAGPRSEREDFLHLADKSDAMSDPEKDERRDEASGAGHAGPSPTRWFDAVDTRVLLVGTLLVGVAIGTVAVGGLSVLDDSPPDPEIESVEIVDSGCHEDVRAYSKSSSSGVWVGTINETSKHTEVSAQIRRTSPEDATVAEYRVHVETHNATIESDECPGQTRYRIEYDTPYPDAADALRTERYLDGELRGCGFSTSGPDAGCLQLREDRPVHYSNGTVTHESL</sequence>
<proteinExistence type="predicted"/>
<evidence type="ECO:0000256" key="1">
    <source>
        <dbReference type="SAM" id="MobiDB-lite"/>
    </source>
</evidence>
<dbReference type="EMBL" id="PKKI01000007">
    <property type="protein sequence ID" value="PLK21638.1"/>
    <property type="molecule type" value="Genomic_DNA"/>
</dbReference>
<feature type="region of interest" description="Disordered" evidence="1">
    <location>
        <begin position="1"/>
        <end position="55"/>
    </location>
</feature>
<reference evidence="4 6" key="2">
    <citation type="submission" date="2017-12" db="EMBL/GenBank/DDBJ databases">
        <title>The characterization of oligonucleotides binding to NgAgo.</title>
        <authorList>
            <person name="Jiang L."/>
            <person name="He B."/>
            <person name="Kang J."/>
            <person name="Yu M."/>
            <person name="Li N."/>
            <person name="Fang Y."/>
            <person name="Tang Z."/>
            <person name="Wu P."/>
            <person name="Yao P."/>
            <person name="Huang J."/>
        </authorList>
    </citation>
    <scope>NUCLEOTIDE SEQUENCE [LARGE SCALE GENOMIC DNA]</scope>
    <source>
        <strain evidence="4 6">SP2</strain>
        <tissue evidence="4">Freeze-dried powder thallus</tissue>
    </source>
</reference>